<dbReference type="InterPro" id="IPR013083">
    <property type="entry name" value="Znf_RING/FYVE/PHD"/>
</dbReference>
<accession>A0A6A6MGQ3</accession>
<keyword evidence="6" id="KW-0804">Transcription</keyword>
<dbReference type="InterPro" id="IPR056280">
    <property type="entry name" value="AIPP2-like_SPOC"/>
</dbReference>
<proteinExistence type="predicted"/>
<keyword evidence="4" id="KW-0862">Zinc</keyword>
<keyword evidence="3" id="KW-0863">Zinc-finger</keyword>
<feature type="signal peptide" evidence="8">
    <location>
        <begin position="1"/>
        <end position="17"/>
    </location>
</feature>
<dbReference type="Pfam" id="PF23121">
    <property type="entry name" value="SPOC_AIPP2"/>
    <property type="match status" value="1"/>
</dbReference>
<keyword evidence="1" id="KW-0479">Metal-binding</keyword>
<dbReference type="EMBL" id="JAAGAX010000006">
    <property type="protein sequence ID" value="KAF2312890.1"/>
    <property type="molecule type" value="Genomic_DNA"/>
</dbReference>
<evidence type="ECO:0000256" key="8">
    <source>
        <dbReference type="SAM" id="SignalP"/>
    </source>
</evidence>
<dbReference type="GO" id="GO:0004523">
    <property type="term" value="F:RNA-DNA hybrid ribonuclease activity"/>
    <property type="evidence" value="ECO:0007669"/>
    <property type="project" value="InterPro"/>
</dbReference>
<dbReference type="InterPro" id="IPR044730">
    <property type="entry name" value="RNase_H-like_dom_plant"/>
</dbReference>
<evidence type="ECO:0000256" key="2">
    <source>
        <dbReference type="ARBA" id="ARBA00022729"/>
    </source>
</evidence>
<feature type="chain" id="PRO_5025369935" description="X8 domain-containing protein" evidence="8">
    <location>
        <begin position="18"/>
        <end position="872"/>
    </location>
</feature>
<dbReference type="InterPro" id="IPR002156">
    <property type="entry name" value="RNaseH_domain"/>
</dbReference>
<sequence length="872" mass="96458">MAVILLAMLMLFMTGHASCTWCVCKDMSDAVLQKTLDYACGAGADCSPIHSNGACYQPNSVKAHCSYAVNSYFQKKGQAQGTCDFAGTAAVSAADPSKTLLKSLYFSVSKGECSCGMNSNMQMVALISLLPRRQFNDIKEKPCDICGALGYGELIVTCINCGVAREHVYCKQVFDQEVPEVWICEDCITEKGRCGGKDNFQDSSNIVNNDMVIRGGSTKFYDDLGRHRNSKRQKPVETGKVKFLPTEEVIRLSSGAAKRTSSLKSNLGYRPSSSVTPKFSPVKLNPNPRIISSGLMKPPGHGRIQIDSLTGQQGPIISKEQKPTTIPMKEHSCKATIRPVKESSCLEQKITSIEPGEEVKTCNANLLAKEVRDCNSSVIAKEVNTCNANAQEVVDKRLGTSSTSTHDTSIMGSDSCPVAEFKKSDAEVRGSTSLLPKLSLHHSYFPALRATWKGGFKFFDTTKPGKFYGGFQAQPPCIVNRKAYNLSQTMPTILQVELLPRHHVWEDLFQNDYPDCHDIALYFLPSAITERSKDNCASLFKLMEIQNSVIRSCINDVELIVFTSKLLHRNLQGVIEKSSTEQFLWGVFRHAKSHKIPLEPHFASMECCETDDMEIEMEGGQALGRVDMVVTKELYHLQSSAGKLSDTADEIYRGTPNGKLRSSGAKGDGYSQFRPMESKIEAHKFGFDQLNFSRKLSTKLPVETYRAACWSPPPTNWVKLNVAGKSKESSGVAGASGIIRNESGKWVVGYTLNLHSQTSSGAELCALFQGLLIAWNRGFRKILVEVEEYLKRATANLDPNRALIDCCMNLIKRDWDCKILQVRREANLCANWLATHFEDHPLGLTIFESPPGNLVPILQKDSMRSPYRSHQA</sequence>
<keyword evidence="2 8" id="KW-0732">Signal</keyword>
<dbReference type="Proteomes" id="UP000467840">
    <property type="component" value="Chromosome 14"/>
</dbReference>
<dbReference type="InterPro" id="IPR011011">
    <property type="entry name" value="Znf_FYVE_PHD"/>
</dbReference>
<evidence type="ECO:0000256" key="1">
    <source>
        <dbReference type="ARBA" id="ARBA00022723"/>
    </source>
</evidence>
<dbReference type="SUPFAM" id="SSF57903">
    <property type="entry name" value="FYVE/PHD zinc finger"/>
    <property type="match status" value="1"/>
</dbReference>
<dbReference type="AlphaFoldDB" id="A0A6A6MGQ3"/>
<dbReference type="GO" id="GO:0140566">
    <property type="term" value="F:histone reader activity"/>
    <property type="evidence" value="ECO:0007669"/>
    <property type="project" value="InterPro"/>
</dbReference>
<dbReference type="GO" id="GO:0008270">
    <property type="term" value="F:zinc ion binding"/>
    <property type="evidence" value="ECO:0007669"/>
    <property type="project" value="UniProtKB-KW"/>
</dbReference>
<evidence type="ECO:0000256" key="6">
    <source>
        <dbReference type="ARBA" id="ARBA00023163"/>
    </source>
</evidence>
<feature type="compositionally biased region" description="Polar residues" evidence="7">
    <location>
        <begin position="263"/>
        <end position="277"/>
    </location>
</feature>
<dbReference type="Pfam" id="PF07983">
    <property type="entry name" value="X8"/>
    <property type="match status" value="1"/>
</dbReference>
<organism evidence="10 11">
    <name type="scientific">Hevea brasiliensis</name>
    <name type="common">Para rubber tree</name>
    <name type="synonym">Siphonia brasiliensis</name>
    <dbReference type="NCBI Taxonomy" id="3981"/>
    <lineage>
        <taxon>Eukaryota</taxon>
        <taxon>Viridiplantae</taxon>
        <taxon>Streptophyta</taxon>
        <taxon>Embryophyta</taxon>
        <taxon>Tracheophyta</taxon>
        <taxon>Spermatophyta</taxon>
        <taxon>Magnoliopsida</taxon>
        <taxon>eudicotyledons</taxon>
        <taxon>Gunneridae</taxon>
        <taxon>Pentapetalae</taxon>
        <taxon>rosids</taxon>
        <taxon>fabids</taxon>
        <taxon>Malpighiales</taxon>
        <taxon>Euphorbiaceae</taxon>
        <taxon>Crotonoideae</taxon>
        <taxon>Micrandreae</taxon>
        <taxon>Hevea</taxon>
    </lineage>
</organism>
<dbReference type="InterPro" id="IPR049914">
    <property type="entry name" value="PHD1-3/5-6"/>
</dbReference>
<dbReference type="PANTHER" id="PTHR33304">
    <property type="match status" value="1"/>
</dbReference>
<name>A0A6A6MGQ3_HEVBR</name>
<dbReference type="PANTHER" id="PTHR33304:SF36">
    <property type="entry name" value="GB|AAF26970.1-RELATED"/>
    <property type="match status" value="1"/>
</dbReference>
<comment type="caution">
    <text evidence="10">The sequence shown here is derived from an EMBL/GenBank/DDBJ whole genome shotgun (WGS) entry which is preliminary data.</text>
</comment>
<dbReference type="InterPro" id="IPR012946">
    <property type="entry name" value="X8"/>
</dbReference>
<evidence type="ECO:0000256" key="3">
    <source>
        <dbReference type="ARBA" id="ARBA00022771"/>
    </source>
</evidence>
<evidence type="ECO:0000313" key="10">
    <source>
        <dbReference type="EMBL" id="KAF2312890.1"/>
    </source>
</evidence>
<evidence type="ECO:0000256" key="7">
    <source>
        <dbReference type="SAM" id="MobiDB-lite"/>
    </source>
</evidence>
<evidence type="ECO:0000259" key="9">
    <source>
        <dbReference type="SMART" id="SM00768"/>
    </source>
</evidence>
<evidence type="ECO:0000256" key="4">
    <source>
        <dbReference type="ARBA" id="ARBA00022833"/>
    </source>
</evidence>
<feature type="domain" description="X8" evidence="9">
    <location>
        <begin position="20"/>
        <end position="115"/>
    </location>
</feature>
<dbReference type="Pfam" id="PF13456">
    <property type="entry name" value="RVT_3"/>
    <property type="match status" value="1"/>
</dbReference>
<dbReference type="InterPro" id="IPR036397">
    <property type="entry name" value="RNaseH_sf"/>
</dbReference>
<dbReference type="Gene3D" id="3.30.40.10">
    <property type="entry name" value="Zinc/RING finger domain, C3HC4 (zinc finger)"/>
    <property type="match status" value="1"/>
</dbReference>
<reference evidence="10 11" key="1">
    <citation type="journal article" date="2020" name="Mol. Plant">
        <title>The Chromosome-Based Rubber Tree Genome Provides New Insights into Spurge Genome Evolution and Rubber Biosynthesis.</title>
        <authorList>
            <person name="Liu J."/>
            <person name="Shi C."/>
            <person name="Shi C.C."/>
            <person name="Li W."/>
            <person name="Zhang Q.J."/>
            <person name="Zhang Y."/>
            <person name="Li K."/>
            <person name="Lu H.F."/>
            <person name="Shi C."/>
            <person name="Zhu S.T."/>
            <person name="Xiao Z.Y."/>
            <person name="Nan H."/>
            <person name="Yue Y."/>
            <person name="Zhu X.G."/>
            <person name="Wu Y."/>
            <person name="Hong X.N."/>
            <person name="Fan G.Y."/>
            <person name="Tong Y."/>
            <person name="Zhang D."/>
            <person name="Mao C.L."/>
            <person name="Liu Y.L."/>
            <person name="Hao S.J."/>
            <person name="Liu W.Q."/>
            <person name="Lv M.Q."/>
            <person name="Zhang H.B."/>
            <person name="Liu Y."/>
            <person name="Hu-Tang G.R."/>
            <person name="Wang J.P."/>
            <person name="Wang J.H."/>
            <person name="Sun Y.H."/>
            <person name="Ni S.B."/>
            <person name="Chen W.B."/>
            <person name="Zhang X.C."/>
            <person name="Jiao Y.N."/>
            <person name="Eichler E.E."/>
            <person name="Li G.H."/>
            <person name="Liu X."/>
            <person name="Gao L.Z."/>
        </authorList>
    </citation>
    <scope>NUCLEOTIDE SEQUENCE [LARGE SCALE GENOMIC DNA]</scope>
    <source>
        <strain evidence="11">cv. GT1</strain>
        <tissue evidence="10">Leaf</tissue>
    </source>
</reference>
<evidence type="ECO:0000256" key="5">
    <source>
        <dbReference type="ARBA" id="ARBA00023015"/>
    </source>
</evidence>
<dbReference type="CDD" id="cd06222">
    <property type="entry name" value="RNase_H_like"/>
    <property type="match status" value="1"/>
</dbReference>
<dbReference type="GO" id="GO:0034244">
    <property type="term" value="P:negative regulation of transcription elongation by RNA polymerase II"/>
    <property type="evidence" value="ECO:0007669"/>
    <property type="project" value="InterPro"/>
</dbReference>
<keyword evidence="5" id="KW-0805">Transcription regulation</keyword>
<keyword evidence="11" id="KW-1185">Reference proteome</keyword>
<dbReference type="Gene3D" id="1.20.58.1040">
    <property type="match status" value="1"/>
</dbReference>
<dbReference type="SUPFAM" id="SSF53098">
    <property type="entry name" value="Ribonuclease H-like"/>
    <property type="match status" value="1"/>
</dbReference>
<dbReference type="GO" id="GO:0003676">
    <property type="term" value="F:nucleic acid binding"/>
    <property type="evidence" value="ECO:0007669"/>
    <property type="project" value="InterPro"/>
</dbReference>
<feature type="region of interest" description="Disordered" evidence="7">
    <location>
        <begin position="263"/>
        <end position="297"/>
    </location>
</feature>
<dbReference type="InterPro" id="IPR012337">
    <property type="entry name" value="RNaseH-like_sf"/>
</dbReference>
<evidence type="ECO:0000313" key="11">
    <source>
        <dbReference type="Proteomes" id="UP000467840"/>
    </source>
</evidence>
<dbReference type="Gene3D" id="3.30.420.10">
    <property type="entry name" value="Ribonuclease H-like superfamily/Ribonuclease H"/>
    <property type="match status" value="1"/>
</dbReference>
<gene>
    <name evidence="10" type="ORF">GH714_040948</name>
</gene>
<protein>
    <recommendedName>
        <fullName evidence="9">X8 domain-containing protein</fullName>
    </recommendedName>
</protein>
<dbReference type="SMART" id="SM00768">
    <property type="entry name" value="X8"/>
    <property type="match status" value="1"/>
</dbReference>